<keyword evidence="3" id="KW-1185">Reference proteome</keyword>
<dbReference type="InterPro" id="IPR013078">
    <property type="entry name" value="His_Pase_superF_clade-1"/>
</dbReference>
<gene>
    <name evidence="2" type="ORF">KIV56_02275</name>
</gene>
<name>A0ABY7NDK9_9MICO</name>
<evidence type="ECO:0000256" key="1">
    <source>
        <dbReference type="SAM" id="MobiDB-lite"/>
    </source>
</evidence>
<dbReference type="InterPro" id="IPR029033">
    <property type="entry name" value="His_PPase_superfam"/>
</dbReference>
<dbReference type="RefSeq" id="WP_281535018.1">
    <property type="nucleotide sequence ID" value="NZ_CP075584.1"/>
</dbReference>
<dbReference type="Pfam" id="PF00300">
    <property type="entry name" value="His_Phos_1"/>
    <property type="match status" value="1"/>
</dbReference>
<protein>
    <submittedName>
        <fullName evidence="2">Histidine phosphatase family protein</fullName>
    </submittedName>
</protein>
<dbReference type="Gene3D" id="3.40.50.1240">
    <property type="entry name" value="Phosphoglycerate mutase-like"/>
    <property type="match status" value="1"/>
</dbReference>
<proteinExistence type="predicted"/>
<dbReference type="PANTHER" id="PTHR47623:SF1">
    <property type="entry name" value="OS09G0287300 PROTEIN"/>
    <property type="match status" value="1"/>
</dbReference>
<dbReference type="EMBL" id="CP075584">
    <property type="protein sequence ID" value="WBM80364.1"/>
    <property type="molecule type" value="Genomic_DNA"/>
</dbReference>
<feature type="region of interest" description="Disordered" evidence="1">
    <location>
        <begin position="146"/>
        <end position="169"/>
    </location>
</feature>
<evidence type="ECO:0000313" key="3">
    <source>
        <dbReference type="Proteomes" id="UP001212421"/>
    </source>
</evidence>
<dbReference type="SMART" id="SM00855">
    <property type="entry name" value="PGAM"/>
    <property type="match status" value="1"/>
</dbReference>
<organism evidence="2 3">
    <name type="scientific">Cryobacterium breve</name>
    <dbReference type="NCBI Taxonomy" id="1259258"/>
    <lineage>
        <taxon>Bacteria</taxon>
        <taxon>Bacillati</taxon>
        <taxon>Actinomycetota</taxon>
        <taxon>Actinomycetes</taxon>
        <taxon>Micrococcales</taxon>
        <taxon>Microbacteriaceae</taxon>
        <taxon>Cryobacterium</taxon>
    </lineage>
</organism>
<dbReference type="PANTHER" id="PTHR47623">
    <property type="entry name" value="OS09G0287300 PROTEIN"/>
    <property type="match status" value="1"/>
</dbReference>
<dbReference type="SUPFAM" id="SSF53254">
    <property type="entry name" value="Phosphoglycerate mutase-like"/>
    <property type="match status" value="1"/>
</dbReference>
<sequence>MTERTLILLRHAKSDWSGEVSDLERPLADRGLLQAPLAGAWLDRNIGHIDLAVVSPAHRARSTWDIAAGELAETPPIRVDSRGYAASAGELLDVVRELPDEFDTVVLVVHNPGIAGLAELLTGAWIPMPTSTLAVLGLTGPWSDAGRQPAEMLATGRPPEDIPHRHRDR</sequence>
<dbReference type="CDD" id="cd07067">
    <property type="entry name" value="HP_PGM_like"/>
    <property type="match status" value="1"/>
</dbReference>
<evidence type="ECO:0000313" key="2">
    <source>
        <dbReference type="EMBL" id="WBM80364.1"/>
    </source>
</evidence>
<dbReference type="Proteomes" id="UP001212421">
    <property type="component" value="Chromosome"/>
</dbReference>
<accession>A0ABY7NDK9</accession>
<reference evidence="2 3" key="1">
    <citation type="submission" date="2021-05" db="EMBL/GenBank/DDBJ databases">
        <authorList>
            <person name="Kumar R."/>
            <person name="Kumar A."/>
            <person name="Mukhia S."/>
        </authorList>
    </citation>
    <scope>NUCLEOTIDE SEQUENCE [LARGE SCALE GENOMIC DNA]</scope>
    <source>
        <strain evidence="2 3">ERMR7:08</strain>
    </source>
</reference>